<proteinExistence type="predicted"/>
<evidence type="ECO:0000313" key="2">
    <source>
        <dbReference type="Proteomes" id="UP000796880"/>
    </source>
</evidence>
<name>A0A8K0HPS3_9ROSA</name>
<dbReference type="AlphaFoldDB" id="A0A8K0HPS3"/>
<comment type="caution">
    <text evidence="1">The sequence shown here is derived from an EMBL/GenBank/DDBJ whole genome shotgun (WGS) entry which is preliminary data.</text>
</comment>
<gene>
    <name evidence="1" type="ORF">FNV43_RR01035</name>
</gene>
<dbReference type="Proteomes" id="UP000796880">
    <property type="component" value="Unassembled WGS sequence"/>
</dbReference>
<organism evidence="1 2">
    <name type="scientific">Rhamnella rubrinervis</name>
    <dbReference type="NCBI Taxonomy" id="2594499"/>
    <lineage>
        <taxon>Eukaryota</taxon>
        <taxon>Viridiplantae</taxon>
        <taxon>Streptophyta</taxon>
        <taxon>Embryophyta</taxon>
        <taxon>Tracheophyta</taxon>
        <taxon>Spermatophyta</taxon>
        <taxon>Magnoliopsida</taxon>
        <taxon>eudicotyledons</taxon>
        <taxon>Gunneridae</taxon>
        <taxon>Pentapetalae</taxon>
        <taxon>rosids</taxon>
        <taxon>fabids</taxon>
        <taxon>Rosales</taxon>
        <taxon>Rhamnaceae</taxon>
        <taxon>rhamnoid group</taxon>
        <taxon>Rhamneae</taxon>
        <taxon>Rhamnella</taxon>
    </lineage>
</organism>
<sequence>MATKANDSTTVTNVQATFSIIEKSKNLKLCKLHPVVKYDKSNSGHRKAEISKFCGGDSLEDDTFLLPLVSQITVRQRLRL</sequence>
<reference evidence="1" key="1">
    <citation type="submission" date="2020-03" db="EMBL/GenBank/DDBJ databases">
        <title>A high-quality chromosome-level genome assembly of a woody plant with both climbing and erect habits, Rhamnella rubrinervis.</title>
        <authorList>
            <person name="Lu Z."/>
            <person name="Yang Y."/>
            <person name="Zhu X."/>
            <person name="Sun Y."/>
        </authorList>
    </citation>
    <scope>NUCLEOTIDE SEQUENCE</scope>
    <source>
        <strain evidence="1">BYM</strain>
        <tissue evidence="1">Leaf</tissue>
    </source>
</reference>
<accession>A0A8K0HPS3</accession>
<dbReference type="OrthoDB" id="1546605at2759"/>
<evidence type="ECO:0000313" key="1">
    <source>
        <dbReference type="EMBL" id="KAF3456385.1"/>
    </source>
</evidence>
<keyword evidence="2" id="KW-1185">Reference proteome</keyword>
<dbReference type="EMBL" id="VOIH02000001">
    <property type="protein sequence ID" value="KAF3456385.1"/>
    <property type="molecule type" value="Genomic_DNA"/>
</dbReference>
<protein>
    <submittedName>
        <fullName evidence="1">Uncharacterized protein</fullName>
    </submittedName>
</protein>